<dbReference type="GO" id="GO:0003677">
    <property type="term" value="F:DNA binding"/>
    <property type="evidence" value="ECO:0007669"/>
    <property type="project" value="UniProtKB-KW"/>
</dbReference>
<proteinExistence type="inferred from homology"/>
<dbReference type="PANTHER" id="PTHR38097:SF2">
    <property type="entry name" value="DNA-BINDING PROTEIN STPA"/>
    <property type="match status" value="1"/>
</dbReference>
<dbReference type="AlphaFoldDB" id="A0A4R5L255"/>
<evidence type="ECO:0000256" key="1">
    <source>
        <dbReference type="ARBA" id="ARBA00004453"/>
    </source>
</evidence>
<reference evidence="7 8" key="1">
    <citation type="submission" date="2019-03" db="EMBL/GenBank/DDBJ databases">
        <title>Paraburkholderia sp. isolated from native Mimosa gymnas in Guartela State Park, Brazil.</title>
        <authorList>
            <person name="Paulitsch F."/>
            <person name="Hungria M."/>
            <person name="Delamuta J.R.M."/>
            <person name="Ribeiro R.A."/>
            <person name="Dall'Agnol R."/>
            <person name="Silva J.S.B."/>
        </authorList>
    </citation>
    <scope>NUCLEOTIDE SEQUENCE [LARGE SCALE GENOMIC DNA]</scope>
    <source>
        <strain evidence="7 8">CNPSo 3008</strain>
    </source>
</reference>
<organism evidence="7 8">
    <name type="scientific">Paraburkholderia guartelaensis</name>
    <dbReference type="NCBI Taxonomy" id="2546446"/>
    <lineage>
        <taxon>Bacteria</taxon>
        <taxon>Pseudomonadati</taxon>
        <taxon>Pseudomonadota</taxon>
        <taxon>Betaproteobacteria</taxon>
        <taxon>Burkholderiales</taxon>
        <taxon>Burkholderiaceae</taxon>
        <taxon>Paraburkholderia</taxon>
    </lineage>
</organism>
<dbReference type="Pfam" id="PF00816">
    <property type="entry name" value="Histone_HNS"/>
    <property type="match status" value="1"/>
</dbReference>
<sequence length="215" mass="21880">MVTLDAINSKIAKLQKQAATIAEKQSSVGLTKIRDLMQKHGLTVADIEGFVAKRRGRKPGTTLAKAAAKAPGAVVHHVAPKYADPKTGATWSGRGLAPLWIRDVKDRSKFLIEAGATAKTAGAKAAPARKAAAKKVAAKKVAAKTAGEKRVVARKAAKTAVATKKAGRAAAAPAKGVRGRKAAAPAKKASAPRKVAARKAPAAVEAAATPEVAAA</sequence>
<evidence type="ECO:0000313" key="8">
    <source>
        <dbReference type="Proteomes" id="UP000295606"/>
    </source>
</evidence>
<protein>
    <submittedName>
        <fullName evidence="7">H-NS histone family protein</fullName>
    </submittedName>
</protein>
<feature type="region of interest" description="Disordered" evidence="5">
    <location>
        <begin position="166"/>
        <end position="215"/>
    </location>
</feature>
<evidence type="ECO:0000256" key="5">
    <source>
        <dbReference type="SAM" id="MobiDB-lite"/>
    </source>
</evidence>
<evidence type="ECO:0000313" key="7">
    <source>
        <dbReference type="EMBL" id="TDG02630.1"/>
    </source>
</evidence>
<dbReference type="GO" id="GO:0009295">
    <property type="term" value="C:nucleoid"/>
    <property type="evidence" value="ECO:0007669"/>
    <property type="project" value="UniProtKB-SubCell"/>
</dbReference>
<comment type="subcellular location">
    <subcellularLocation>
        <location evidence="1">Cytoplasm</location>
        <location evidence="1">Nucleoid</location>
    </subcellularLocation>
</comment>
<feature type="domain" description="DNA-binding protein H-NS-like C-terminal" evidence="6">
    <location>
        <begin position="72"/>
        <end position="112"/>
    </location>
</feature>
<accession>A0A4R5L255</accession>
<dbReference type="Gene3D" id="4.10.430.30">
    <property type="match status" value="1"/>
</dbReference>
<dbReference type="SMART" id="SM00528">
    <property type="entry name" value="HNS"/>
    <property type="match status" value="1"/>
</dbReference>
<evidence type="ECO:0000256" key="4">
    <source>
        <dbReference type="ARBA" id="ARBA00023125"/>
    </source>
</evidence>
<keyword evidence="3" id="KW-0963">Cytoplasm</keyword>
<comment type="similarity">
    <text evidence="2">Belongs to the histone-like protein H-NS family.</text>
</comment>
<evidence type="ECO:0000259" key="6">
    <source>
        <dbReference type="SMART" id="SM00528"/>
    </source>
</evidence>
<dbReference type="PANTHER" id="PTHR38097">
    <property type="match status" value="1"/>
</dbReference>
<gene>
    <name evidence="7" type="ORF">E1N52_38925</name>
</gene>
<dbReference type="OrthoDB" id="5297879at2"/>
<dbReference type="SUPFAM" id="SSF81273">
    <property type="entry name" value="H-NS histone-like proteins"/>
    <property type="match status" value="1"/>
</dbReference>
<evidence type="ECO:0000256" key="3">
    <source>
        <dbReference type="ARBA" id="ARBA00022490"/>
    </source>
</evidence>
<dbReference type="EMBL" id="SMOD01000057">
    <property type="protein sequence ID" value="TDG02630.1"/>
    <property type="molecule type" value="Genomic_DNA"/>
</dbReference>
<name>A0A4R5L255_9BURK</name>
<dbReference type="Proteomes" id="UP000295606">
    <property type="component" value="Unassembled WGS sequence"/>
</dbReference>
<dbReference type="InterPro" id="IPR027444">
    <property type="entry name" value="H-NS_C_dom"/>
</dbReference>
<comment type="caution">
    <text evidence="7">The sequence shown here is derived from an EMBL/GenBank/DDBJ whole genome shotgun (WGS) entry which is preliminary data.</text>
</comment>
<evidence type="ECO:0000256" key="2">
    <source>
        <dbReference type="ARBA" id="ARBA00010610"/>
    </source>
</evidence>
<keyword evidence="4" id="KW-0238">DNA-binding</keyword>